<evidence type="ECO:0000256" key="7">
    <source>
        <dbReference type="SAM" id="MobiDB-lite"/>
    </source>
</evidence>
<keyword evidence="10" id="KW-1185">Reference proteome</keyword>
<comment type="similarity">
    <text evidence="6">Belongs to the UPF0313 family.</text>
</comment>
<dbReference type="AlphaFoldDB" id="D9SVG9"/>
<evidence type="ECO:0000313" key="9">
    <source>
        <dbReference type="EMBL" id="ADL51093.1"/>
    </source>
</evidence>
<dbReference type="KEGG" id="ccb:Clocel_1340"/>
<dbReference type="InterPro" id="IPR058240">
    <property type="entry name" value="rSAM_sf"/>
</dbReference>
<dbReference type="InterPro" id="IPR006638">
    <property type="entry name" value="Elp3/MiaA/NifB-like_rSAM"/>
</dbReference>
<evidence type="ECO:0000256" key="3">
    <source>
        <dbReference type="ARBA" id="ARBA00022723"/>
    </source>
</evidence>
<dbReference type="Pfam" id="PF11842">
    <property type="entry name" value="DUF3362"/>
    <property type="match status" value="1"/>
</dbReference>
<dbReference type="GO" id="GO:0003824">
    <property type="term" value="F:catalytic activity"/>
    <property type="evidence" value="ECO:0007669"/>
    <property type="project" value="InterPro"/>
</dbReference>
<dbReference type="SFLD" id="SFLDG01082">
    <property type="entry name" value="B12-binding_domain_containing"/>
    <property type="match status" value="1"/>
</dbReference>
<keyword evidence="1 6" id="KW-0004">4Fe-4S</keyword>
<dbReference type="SMART" id="SM00729">
    <property type="entry name" value="Elp3"/>
    <property type="match status" value="1"/>
</dbReference>
<feature type="binding site" evidence="6">
    <location>
        <position position="313"/>
    </location>
    <ligand>
        <name>[4Fe-4S] cluster</name>
        <dbReference type="ChEBI" id="CHEBI:49883"/>
        <note>4Fe-4S-S-AdoMet</note>
    </ligand>
</feature>
<feature type="compositionally biased region" description="Low complexity" evidence="7">
    <location>
        <begin position="645"/>
        <end position="664"/>
    </location>
</feature>
<evidence type="ECO:0000256" key="6">
    <source>
        <dbReference type="HAMAP-Rule" id="MF_01251"/>
    </source>
</evidence>
<evidence type="ECO:0000313" key="10">
    <source>
        <dbReference type="Proteomes" id="UP000002730"/>
    </source>
</evidence>
<dbReference type="InterPro" id="IPR013704">
    <property type="entry name" value="UPF0313_N"/>
</dbReference>
<dbReference type="Proteomes" id="UP000002730">
    <property type="component" value="Chromosome"/>
</dbReference>
<dbReference type="GO" id="GO:0005506">
    <property type="term" value="F:iron ion binding"/>
    <property type="evidence" value="ECO:0007669"/>
    <property type="project" value="UniProtKB-UniRule"/>
</dbReference>
<dbReference type="EMBL" id="CP002160">
    <property type="protein sequence ID" value="ADL51093.1"/>
    <property type="molecule type" value="Genomic_DNA"/>
</dbReference>
<evidence type="ECO:0000256" key="1">
    <source>
        <dbReference type="ARBA" id="ARBA00022485"/>
    </source>
</evidence>
<gene>
    <name evidence="9" type="ordered locus">Clocel_1340</name>
</gene>
<evidence type="ECO:0000256" key="5">
    <source>
        <dbReference type="ARBA" id="ARBA00023014"/>
    </source>
</evidence>
<dbReference type="HOGENOM" id="CLU_018288_2_0_9"/>
<evidence type="ECO:0000256" key="4">
    <source>
        <dbReference type="ARBA" id="ARBA00023004"/>
    </source>
</evidence>
<keyword evidence="2 6" id="KW-0949">S-adenosyl-L-methionine</keyword>
<dbReference type="HAMAP" id="MF_01251">
    <property type="entry name" value="UPF0313"/>
    <property type="match status" value="1"/>
</dbReference>
<organism evidence="9 10">
    <name type="scientific">Clostridium cellulovorans (strain ATCC 35296 / DSM 3052 / OCM 3 / 743B)</name>
    <dbReference type="NCBI Taxonomy" id="573061"/>
    <lineage>
        <taxon>Bacteria</taxon>
        <taxon>Bacillati</taxon>
        <taxon>Bacillota</taxon>
        <taxon>Clostridia</taxon>
        <taxon>Eubacteriales</taxon>
        <taxon>Clostridiaceae</taxon>
        <taxon>Clostridium</taxon>
    </lineage>
</organism>
<protein>
    <submittedName>
        <fullName evidence="9">Radical SAM domain protein</fullName>
    </submittedName>
</protein>
<accession>D9SVG9</accession>
<dbReference type="SFLD" id="SFLDS00029">
    <property type="entry name" value="Radical_SAM"/>
    <property type="match status" value="1"/>
</dbReference>
<feature type="binding site" evidence="6">
    <location>
        <position position="309"/>
    </location>
    <ligand>
        <name>[4Fe-4S] cluster</name>
        <dbReference type="ChEBI" id="CHEBI:49883"/>
        <note>4Fe-4S-S-AdoMet</note>
    </ligand>
</feature>
<dbReference type="InterPro" id="IPR007197">
    <property type="entry name" value="rSAM"/>
</dbReference>
<proteinExistence type="inferred from homology"/>
<dbReference type="InterPro" id="IPR022946">
    <property type="entry name" value="UPF0313"/>
</dbReference>
<feature type="region of interest" description="Disordered" evidence="7">
    <location>
        <begin position="589"/>
        <end position="670"/>
    </location>
</feature>
<dbReference type="PANTHER" id="PTHR32331">
    <property type="entry name" value="UPF0313 PROTEIN YGIQ"/>
    <property type="match status" value="1"/>
</dbReference>
<name>D9SVG9_CLOC7</name>
<dbReference type="Gene3D" id="3.80.30.20">
    <property type="entry name" value="tm_1862 like domain"/>
    <property type="match status" value="1"/>
</dbReference>
<dbReference type="PANTHER" id="PTHR32331:SF0">
    <property type="entry name" value="UPF0313 PROTEIN YGIQ"/>
    <property type="match status" value="1"/>
</dbReference>
<sequence>MERSKFMPISKEDLKERNIDQLDFIIITGDAYVDHPSFGTAIIGRILEKEGYSVGVIPQPDWKTLDSFKILGKPRLGFLINSGNIDSMVNHYTSSKKRRHDDFYSPGGKGGLRPDRAVIIYSNKAKEAYKDVPIIIGGIEASLRRFAHYDYWSDKIRRSVLVDSKADLLSYGMGEKSITEIAKYLSFGKNVKNIRGIRGTAYITSSLENLKDYIEVPSFEEVSESKSAYNKAFKIESEEQDSIRGNTIVQKHGDRYLVQNPPATSMSQVEMDEVYKLSYAKTYHPIYEAEGGIPAIKEVRFSITSHRGCYGSCSFCALTFHQGRVIQNRSQDSIIDEAKEMTEFPDFKGYINDVGGPTANFRNKACSIQEKVGVCKNRQCIFPSACKNLKIDHMEYLSLLRKLRELPKVKKVFVRSGIRYDYLIYDKNTKFFEELCKHHISGQLKVAPEHVSDAVLKQMGKPTREVYDKFTKKYYEINKKVGMNQFLVPYLMSSHPGSDLKAAIELALFIKEMGYMPEQVQDFYPTPGSLSTTIYYTGVNPFTGEKIYVPRSGKEKAMQRALLQYSKPENHALVKEALIKAGRSDLIGHNDKALIPPVPPKSRSKKSSEEDKNTSTNSSKKSQGMKKTSSKAKGNSPSRDKSKNNNKSSFSKKADNNKSPLASKAKAKKR</sequence>
<dbReference type="GO" id="GO:0051539">
    <property type="term" value="F:4 iron, 4 sulfur cluster binding"/>
    <property type="evidence" value="ECO:0007669"/>
    <property type="project" value="UniProtKB-KW"/>
</dbReference>
<reference evidence="9 10" key="1">
    <citation type="submission" date="2010-08" db="EMBL/GenBank/DDBJ databases">
        <title>Complete sequence of Clostridium cellulovorans 743B.</title>
        <authorList>
            <consortium name="US DOE Joint Genome Institute"/>
            <person name="Lucas S."/>
            <person name="Copeland A."/>
            <person name="Lapidus A."/>
            <person name="Cheng J.-F."/>
            <person name="Bruce D."/>
            <person name="Goodwin L."/>
            <person name="Pitluck S."/>
            <person name="Chertkov O."/>
            <person name="Detter J.C."/>
            <person name="Han C."/>
            <person name="Tapia R."/>
            <person name="Land M."/>
            <person name="Hauser L."/>
            <person name="Chang Y.-J."/>
            <person name="Jeffries C."/>
            <person name="Kyrpides N."/>
            <person name="Ivanova N."/>
            <person name="Mikhailova N."/>
            <person name="Hemme C.L."/>
            <person name="Woyke T."/>
        </authorList>
    </citation>
    <scope>NUCLEOTIDE SEQUENCE [LARGE SCALE GENOMIC DNA]</scope>
    <source>
        <strain evidence="10">ATCC 35296 / DSM 3052 / OCM 3 / 743B</strain>
    </source>
</reference>
<dbReference type="PROSITE" id="PS51918">
    <property type="entry name" value="RADICAL_SAM"/>
    <property type="match status" value="1"/>
</dbReference>
<dbReference type="SFLD" id="SFLDG01069">
    <property type="entry name" value="UPF0313"/>
    <property type="match status" value="1"/>
</dbReference>
<dbReference type="NCBIfam" id="TIGR03904">
    <property type="entry name" value="SAM_YgiQ"/>
    <property type="match status" value="1"/>
</dbReference>
<feature type="domain" description="Radical SAM core" evidence="8">
    <location>
        <begin position="295"/>
        <end position="566"/>
    </location>
</feature>
<comment type="cofactor">
    <cofactor evidence="6">
        <name>[4Fe-4S] cluster</name>
        <dbReference type="ChEBI" id="CHEBI:49883"/>
    </cofactor>
    <text evidence="6">Binds 1 [4Fe-4S] cluster. The cluster is coordinated with 3 cysteines and an exchangeable S-adenosyl-L-methionine.</text>
</comment>
<dbReference type="Pfam" id="PF08497">
    <property type="entry name" value="Radical_SAM_N"/>
    <property type="match status" value="1"/>
</dbReference>
<keyword evidence="3 6" id="KW-0479">Metal-binding</keyword>
<dbReference type="OrthoDB" id="9803479at2"/>
<evidence type="ECO:0000256" key="2">
    <source>
        <dbReference type="ARBA" id="ARBA00022691"/>
    </source>
</evidence>
<feature type="binding site" evidence="6">
    <location>
        <position position="316"/>
    </location>
    <ligand>
        <name>[4Fe-4S] cluster</name>
        <dbReference type="ChEBI" id="CHEBI:49883"/>
        <note>4Fe-4S-S-AdoMet</note>
    </ligand>
</feature>
<evidence type="ECO:0000259" key="8">
    <source>
        <dbReference type="PROSITE" id="PS51918"/>
    </source>
</evidence>
<dbReference type="InterPro" id="IPR024560">
    <property type="entry name" value="UPF0313_C"/>
</dbReference>
<dbReference type="InterPro" id="IPR023404">
    <property type="entry name" value="rSAM_horseshoe"/>
</dbReference>
<keyword evidence="5 6" id="KW-0411">Iron-sulfur</keyword>
<keyword evidence="4 6" id="KW-0408">Iron</keyword>
<dbReference type="SUPFAM" id="SSF102114">
    <property type="entry name" value="Radical SAM enzymes"/>
    <property type="match status" value="1"/>
</dbReference>
<dbReference type="Pfam" id="PF04055">
    <property type="entry name" value="Radical_SAM"/>
    <property type="match status" value="1"/>
</dbReference>
<dbReference type="eggNOG" id="COG1032">
    <property type="taxonomic scope" value="Bacteria"/>
</dbReference>